<evidence type="ECO:0000313" key="8">
    <source>
        <dbReference type="Proteomes" id="UP000290657"/>
    </source>
</evidence>
<comment type="catalytic activity">
    <reaction evidence="1">
        <text>a beta-lactam + H2O = a substituted beta-amino acid</text>
        <dbReference type="Rhea" id="RHEA:20401"/>
        <dbReference type="ChEBI" id="CHEBI:15377"/>
        <dbReference type="ChEBI" id="CHEBI:35627"/>
        <dbReference type="ChEBI" id="CHEBI:140347"/>
        <dbReference type="EC" id="3.5.2.6"/>
    </reaction>
</comment>
<accession>A0A4V1LNP8</accession>
<gene>
    <name evidence="7" type="ORF">CRV04_11260</name>
</gene>
<dbReference type="GO" id="GO:0008800">
    <property type="term" value="F:beta-lactamase activity"/>
    <property type="evidence" value="ECO:0007669"/>
    <property type="project" value="UniProtKB-EC"/>
</dbReference>
<dbReference type="PANTHER" id="PTHR43628:SF1">
    <property type="entry name" value="CHITIN SYNTHASE REGULATORY FACTOR 2-RELATED"/>
    <property type="match status" value="1"/>
</dbReference>
<dbReference type="InterPro" id="IPR006597">
    <property type="entry name" value="Sel1-like"/>
</dbReference>
<dbReference type="Pfam" id="PF08308">
    <property type="entry name" value="PEGA"/>
    <property type="match status" value="1"/>
</dbReference>
<dbReference type="RefSeq" id="WP_128996953.1">
    <property type="nucleotide sequence ID" value="NZ_PDKN01000009.1"/>
</dbReference>
<evidence type="ECO:0000256" key="2">
    <source>
        <dbReference type="ARBA" id="ARBA00012865"/>
    </source>
</evidence>
<feature type="signal peptide" evidence="5">
    <location>
        <begin position="1"/>
        <end position="21"/>
    </location>
</feature>
<reference evidence="7 8" key="1">
    <citation type="submission" date="2017-10" db="EMBL/GenBank/DDBJ databases">
        <title>Genomics of the genus Arcobacter.</title>
        <authorList>
            <person name="Perez-Cataluna A."/>
            <person name="Figueras M.J."/>
        </authorList>
    </citation>
    <scope>NUCLEOTIDE SEQUENCE [LARGE SCALE GENOMIC DNA]</scope>
    <source>
        <strain evidence="7 8">CECT 8987</strain>
    </source>
</reference>
<keyword evidence="4" id="KW-0046">Antibiotic resistance</keyword>
<dbReference type="PANTHER" id="PTHR43628">
    <property type="entry name" value="ACTIVATOR OF C KINASE PROTEIN 1-RELATED"/>
    <property type="match status" value="1"/>
</dbReference>
<sequence length="203" mass="22928">MKYLVALFLTFTALFSTSIHEGEYALENREYSKAYEVFMEVIQDAANAKYNLGYMYELGLGVPRDFNKAIRLYKLAAASGSVKAQVVLGNIYFNGIGVKQDIDLAIHWFELANSQGDKKAKLALRQIDEIKDNMAELTIRSNIQDNEVYINGKYRGTGALTIKIPAGNQLNILVRKEGYKPFSYELALKKREKKTIQANLVRG</sequence>
<dbReference type="InterPro" id="IPR011990">
    <property type="entry name" value="TPR-like_helical_dom_sf"/>
</dbReference>
<evidence type="ECO:0000256" key="5">
    <source>
        <dbReference type="SAM" id="SignalP"/>
    </source>
</evidence>
<organism evidence="7 8">
    <name type="scientific">Candidatus Marinarcus aquaticus</name>
    <dbReference type="NCBI Taxonomy" id="2044504"/>
    <lineage>
        <taxon>Bacteria</taxon>
        <taxon>Pseudomonadati</taxon>
        <taxon>Campylobacterota</taxon>
        <taxon>Epsilonproteobacteria</taxon>
        <taxon>Campylobacterales</taxon>
        <taxon>Arcobacteraceae</taxon>
        <taxon>Candidatus Marinarcus</taxon>
    </lineage>
</organism>
<feature type="domain" description="PEGA" evidence="6">
    <location>
        <begin position="135"/>
        <end position="202"/>
    </location>
</feature>
<evidence type="ECO:0000256" key="1">
    <source>
        <dbReference type="ARBA" id="ARBA00001526"/>
    </source>
</evidence>
<dbReference type="Pfam" id="PF08238">
    <property type="entry name" value="Sel1"/>
    <property type="match status" value="2"/>
</dbReference>
<comment type="caution">
    <text evidence="7">The sequence shown here is derived from an EMBL/GenBank/DDBJ whole genome shotgun (WGS) entry which is preliminary data.</text>
</comment>
<dbReference type="EC" id="3.5.2.6" evidence="2"/>
<dbReference type="EMBL" id="PDKN01000009">
    <property type="protein sequence ID" value="RXJ54606.1"/>
    <property type="molecule type" value="Genomic_DNA"/>
</dbReference>
<dbReference type="SUPFAM" id="SSF81901">
    <property type="entry name" value="HCP-like"/>
    <property type="match status" value="1"/>
</dbReference>
<name>A0A4V1LNP8_9BACT</name>
<keyword evidence="3" id="KW-1015">Disulfide bond</keyword>
<dbReference type="InterPro" id="IPR013229">
    <property type="entry name" value="PEGA"/>
</dbReference>
<keyword evidence="8" id="KW-1185">Reference proteome</keyword>
<dbReference type="GO" id="GO:0046677">
    <property type="term" value="P:response to antibiotic"/>
    <property type="evidence" value="ECO:0007669"/>
    <property type="project" value="UniProtKB-KW"/>
</dbReference>
<dbReference type="SMART" id="SM00671">
    <property type="entry name" value="SEL1"/>
    <property type="match status" value="2"/>
</dbReference>
<dbReference type="AlphaFoldDB" id="A0A4V1LNP8"/>
<dbReference type="Gene3D" id="1.25.40.10">
    <property type="entry name" value="Tetratricopeptide repeat domain"/>
    <property type="match status" value="1"/>
</dbReference>
<evidence type="ECO:0000256" key="4">
    <source>
        <dbReference type="ARBA" id="ARBA00023251"/>
    </source>
</evidence>
<evidence type="ECO:0000256" key="3">
    <source>
        <dbReference type="ARBA" id="ARBA00023157"/>
    </source>
</evidence>
<protein>
    <recommendedName>
        <fullName evidence="2">beta-lactamase</fullName>
        <ecNumber evidence="2">3.5.2.6</ecNumber>
    </recommendedName>
</protein>
<evidence type="ECO:0000313" key="7">
    <source>
        <dbReference type="EMBL" id="RXJ54606.1"/>
    </source>
</evidence>
<evidence type="ECO:0000259" key="6">
    <source>
        <dbReference type="Pfam" id="PF08308"/>
    </source>
</evidence>
<dbReference type="Proteomes" id="UP000290657">
    <property type="component" value="Unassembled WGS sequence"/>
</dbReference>
<feature type="chain" id="PRO_5020786125" description="beta-lactamase" evidence="5">
    <location>
        <begin position="22"/>
        <end position="203"/>
    </location>
</feature>
<dbReference type="OrthoDB" id="9772133at2"/>
<proteinExistence type="predicted"/>
<dbReference type="InterPro" id="IPR052945">
    <property type="entry name" value="Mitotic_Regulator"/>
</dbReference>
<keyword evidence="5" id="KW-0732">Signal</keyword>